<evidence type="ECO:0000313" key="4">
    <source>
        <dbReference type="EMBL" id="ACK66167.1"/>
    </source>
</evidence>
<sequence length="772" mass="88558">MQQWLNLFVKFSKPVLTTIIYTGINTWLDVLQEKIQERHRQKAKSFVKALGTKQNHFYQQSINNNFASKTPLDKEIYSPILVEQKNWPLRLSAEKVLEKVGDNNSLIIFLAPPHKTFPEFSDLAINATDFEQKLSQNLREFIEKKYSLYAPNKKIVFLGELWQHSHFYGETSIQLLFEQLQTIPCLILETKIHGQEILFNVVYWQKNARKYNYSTIFNFNYQNFLKESAKTRVSQWKNTRSQLLNLGKTDEDLQRLGGICEQNYALLEELEVLENAGIKIEKLKVSYQFDAEDYELLCQFLSVCHCLIGGWIADIHYLINDNISPHLGTWLLSLGEVFSKFDNQSSILEMTIYLYEDILTVLGQESSEDVPELALKLAESLLNLSDTTCNFEPLIYSFTCWRNKHQLPETPTVEQLKQVRSTLNQKDQNYLSHLKQFLDNLTNHDKLENIREIVDILTSKTANTQLSNPEKFQLQQTVTTVPEKVLFIAWDKKGYELISLKDNHCLKLWYFEPQQESLLLTHQFNDNSGQISVVTTSADRQFLAISQNTNKRSYIKVLRLSTRQVHRTLLGHKKPIYAMAIHLGTHSFIASSCHKIKLWDVQTGKSWLTLFGHKEAVSCLAISRDGQTLMSGSMDTTLRIWNLNQGSLCRTLTGHRGKINTVLLSEDGKTLISGSADKTIKLWDIKTGNLLQSLTGHLGSVSTLCLYHSYLLSGDVTGQIYLWELTTGKLLQTLVAHEQTIQTLSISPDGQRLISGCVGGKVQLWMLPVLTY</sequence>
<dbReference type="OrthoDB" id="422888at2"/>
<dbReference type="SUPFAM" id="SSF50978">
    <property type="entry name" value="WD40 repeat-like"/>
    <property type="match status" value="1"/>
</dbReference>
<dbReference type="KEGG" id="cyp:PCC8801_2135"/>
<dbReference type="HOGENOM" id="CLU_021085_0_0_3"/>
<keyword evidence="2" id="KW-0677">Repeat</keyword>
<dbReference type="InterPro" id="IPR020472">
    <property type="entry name" value="WD40_PAC1"/>
</dbReference>
<dbReference type="PRINTS" id="PR00320">
    <property type="entry name" value="GPROTEINBRPT"/>
</dbReference>
<evidence type="ECO:0000256" key="2">
    <source>
        <dbReference type="ARBA" id="ARBA00022737"/>
    </source>
</evidence>
<name>B7K020_RIPO1</name>
<feature type="repeat" description="WD" evidence="3">
    <location>
        <begin position="734"/>
        <end position="765"/>
    </location>
</feature>
<dbReference type="PROSITE" id="PS00678">
    <property type="entry name" value="WD_REPEATS_1"/>
    <property type="match status" value="2"/>
</dbReference>
<dbReference type="InterPro" id="IPR019775">
    <property type="entry name" value="WD40_repeat_CS"/>
</dbReference>
<dbReference type="InterPro" id="IPR001680">
    <property type="entry name" value="WD40_rpt"/>
</dbReference>
<dbReference type="PANTHER" id="PTHR22847:SF637">
    <property type="entry name" value="WD REPEAT DOMAIN 5B"/>
    <property type="match status" value="1"/>
</dbReference>
<dbReference type="PROSITE" id="PS50082">
    <property type="entry name" value="WD_REPEATS_2"/>
    <property type="match status" value="4"/>
</dbReference>
<dbReference type="InterPro" id="IPR015943">
    <property type="entry name" value="WD40/YVTN_repeat-like_dom_sf"/>
</dbReference>
<dbReference type="eggNOG" id="COG2319">
    <property type="taxonomic scope" value="Bacteria"/>
</dbReference>
<evidence type="ECO:0000313" key="5">
    <source>
        <dbReference type="Proteomes" id="UP000008204"/>
    </source>
</evidence>
<dbReference type="SMART" id="SM00320">
    <property type="entry name" value="WD40"/>
    <property type="match status" value="6"/>
</dbReference>
<dbReference type="PANTHER" id="PTHR22847">
    <property type="entry name" value="WD40 REPEAT PROTEIN"/>
    <property type="match status" value="1"/>
</dbReference>
<proteinExistence type="predicted"/>
<accession>B7K020</accession>
<feature type="repeat" description="WD" evidence="3">
    <location>
        <begin position="694"/>
        <end position="733"/>
    </location>
</feature>
<dbReference type="InterPro" id="IPR036322">
    <property type="entry name" value="WD40_repeat_dom_sf"/>
</dbReference>
<protein>
    <submittedName>
        <fullName evidence="4">WD-40 repeat protein</fullName>
    </submittedName>
</protein>
<keyword evidence="5" id="KW-1185">Reference proteome</keyword>
<gene>
    <name evidence="4" type="ordered locus">PCC8801_2135</name>
</gene>
<dbReference type="Pfam" id="PF00400">
    <property type="entry name" value="WD40"/>
    <property type="match status" value="5"/>
</dbReference>
<evidence type="ECO:0000256" key="3">
    <source>
        <dbReference type="PROSITE-ProRule" id="PRU00221"/>
    </source>
</evidence>
<dbReference type="AlphaFoldDB" id="B7K020"/>
<reference evidence="5" key="1">
    <citation type="journal article" date="2011" name="MBio">
        <title>Novel metabolic attributes of the genus Cyanothece, comprising a group of unicellular nitrogen-fixing Cyanobacteria.</title>
        <authorList>
            <person name="Bandyopadhyay A."/>
            <person name="Elvitigala T."/>
            <person name="Welsh E."/>
            <person name="Stockel J."/>
            <person name="Liberton M."/>
            <person name="Min H."/>
            <person name="Sherman L.A."/>
            <person name="Pakrasi H.B."/>
        </authorList>
    </citation>
    <scope>NUCLEOTIDE SEQUENCE [LARGE SCALE GENOMIC DNA]</scope>
    <source>
        <strain evidence="5">PCC 8801</strain>
    </source>
</reference>
<dbReference type="EMBL" id="CP001287">
    <property type="protein sequence ID" value="ACK66167.1"/>
    <property type="molecule type" value="Genomic_DNA"/>
</dbReference>
<dbReference type="CDD" id="cd00200">
    <property type="entry name" value="WD40"/>
    <property type="match status" value="1"/>
</dbReference>
<dbReference type="PROSITE" id="PS50294">
    <property type="entry name" value="WD_REPEATS_REGION"/>
    <property type="match status" value="3"/>
</dbReference>
<evidence type="ECO:0000256" key="1">
    <source>
        <dbReference type="ARBA" id="ARBA00022574"/>
    </source>
</evidence>
<feature type="repeat" description="WD" evidence="3">
    <location>
        <begin position="652"/>
        <end position="693"/>
    </location>
</feature>
<organism evidence="4 5">
    <name type="scientific">Rippkaea orientalis (strain PCC 8801 / RF-1)</name>
    <name type="common">Cyanothece sp. (strain PCC 8801)</name>
    <dbReference type="NCBI Taxonomy" id="41431"/>
    <lineage>
        <taxon>Bacteria</taxon>
        <taxon>Bacillati</taxon>
        <taxon>Cyanobacteriota</taxon>
        <taxon>Cyanophyceae</taxon>
        <taxon>Oscillatoriophycideae</taxon>
        <taxon>Chroococcales</taxon>
        <taxon>Aphanothecaceae</taxon>
        <taxon>Rippkaea</taxon>
        <taxon>Rippkaea orientalis</taxon>
    </lineage>
</organism>
<dbReference type="STRING" id="41431.PCC8801_2135"/>
<feature type="repeat" description="WD" evidence="3">
    <location>
        <begin position="610"/>
        <end position="651"/>
    </location>
</feature>
<dbReference type="Proteomes" id="UP000008204">
    <property type="component" value="Chromosome"/>
</dbReference>
<dbReference type="Gene3D" id="2.130.10.10">
    <property type="entry name" value="YVTN repeat-like/Quinoprotein amine dehydrogenase"/>
    <property type="match status" value="2"/>
</dbReference>
<keyword evidence="1 3" id="KW-0853">WD repeat</keyword>